<dbReference type="EMBL" id="FUHU01000021">
    <property type="protein sequence ID" value="SJM54938.1"/>
    <property type="molecule type" value="Genomic_DNA"/>
</dbReference>
<protein>
    <submittedName>
        <fullName evidence="1">Uncharacterized protein</fullName>
    </submittedName>
</protein>
<organism evidence="1 2">
    <name type="scientific">Agrococcus casei LMG 22410</name>
    <dbReference type="NCBI Taxonomy" id="1255656"/>
    <lineage>
        <taxon>Bacteria</taxon>
        <taxon>Bacillati</taxon>
        <taxon>Actinomycetota</taxon>
        <taxon>Actinomycetes</taxon>
        <taxon>Micrococcales</taxon>
        <taxon>Microbacteriaceae</taxon>
        <taxon>Agrococcus</taxon>
    </lineage>
</organism>
<evidence type="ECO:0000313" key="2">
    <source>
        <dbReference type="Proteomes" id="UP000195787"/>
    </source>
</evidence>
<gene>
    <name evidence="1" type="ORF">CZ674_04395</name>
</gene>
<keyword evidence="2" id="KW-1185">Reference proteome</keyword>
<name>A0A1R4FGC7_9MICO</name>
<dbReference type="Proteomes" id="UP000195787">
    <property type="component" value="Unassembled WGS sequence"/>
</dbReference>
<dbReference type="AlphaFoldDB" id="A0A1R4FGC7"/>
<proteinExistence type="predicted"/>
<sequence>MCESCFDRFEAALGLAVDLVTHMRSIERAAVPEGPRSPTKPGSQVIIPASWLEADRTWSELHELALWCDPLEFLQVDRRGTRPGGFGSRDTIEHVRGRVALAVDLATHADVTNAHTARLVVRFYRAVQRALHMFPIEEYSRPLPYARCRNCGHLTLERRAPLEYLDAITVLCINPDCQWEWDPFMVEVDLTEYRKQVEAEQAAESEGEAA</sequence>
<reference evidence="1 2" key="1">
    <citation type="submission" date="2017-02" db="EMBL/GenBank/DDBJ databases">
        <authorList>
            <person name="Peterson S.W."/>
        </authorList>
    </citation>
    <scope>NUCLEOTIDE SEQUENCE [LARGE SCALE GENOMIC DNA]</scope>
    <source>
        <strain evidence="1 2">LMG 22410</strain>
    </source>
</reference>
<accession>A0A1R4FGC7</accession>
<evidence type="ECO:0000313" key="1">
    <source>
        <dbReference type="EMBL" id="SJM54938.1"/>
    </source>
</evidence>